<dbReference type="EMBL" id="FLQV01000811">
    <property type="protein sequence ID" value="SBS98206.1"/>
    <property type="molecule type" value="Genomic_DNA"/>
</dbReference>
<dbReference type="Proteomes" id="UP000078546">
    <property type="component" value="Unassembled WGS sequence"/>
</dbReference>
<evidence type="ECO:0000313" key="3">
    <source>
        <dbReference type="Proteomes" id="UP000078546"/>
    </source>
</evidence>
<accession>A0A1A8X217</accession>
<gene>
    <name evidence="2" type="ORF">POVCU1_044330</name>
</gene>
<protein>
    <submittedName>
        <fullName evidence="2">Uncharacterized protein</fullName>
    </submittedName>
</protein>
<dbReference type="AlphaFoldDB" id="A0A1A8X217"/>
<feature type="compositionally biased region" description="Basic and acidic residues" evidence="1">
    <location>
        <begin position="59"/>
        <end position="78"/>
    </location>
</feature>
<organism evidence="2 3">
    <name type="scientific">Plasmodium ovale curtisi</name>
    <dbReference type="NCBI Taxonomy" id="864141"/>
    <lineage>
        <taxon>Eukaryota</taxon>
        <taxon>Sar</taxon>
        <taxon>Alveolata</taxon>
        <taxon>Apicomplexa</taxon>
        <taxon>Aconoidasida</taxon>
        <taxon>Haemosporida</taxon>
        <taxon>Plasmodiidae</taxon>
        <taxon>Plasmodium</taxon>
        <taxon>Plasmodium (Plasmodium)</taxon>
    </lineage>
</organism>
<proteinExistence type="predicted"/>
<sequence>MKITNRLCKQSVRSNNFEKNEHELMRTNRRVKTSVHKRVRIINTDRRVRINKYGQTRANRRERTEESEQKRANRRERTDEYDEIGSNTNKHERPQCDAVQYINFDEKMLIHKNLYNKKMQQKDATEGCNKKMQQKDATEGCNRRMQQKDATEGCNKMDEQNGRTKRNYFFYIKKKLYFFMHYYFISIVNKKRQNFHHL</sequence>
<evidence type="ECO:0000256" key="1">
    <source>
        <dbReference type="SAM" id="MobiDB-lite"/>
    </source>
</evidence>
<feature type="region of interest" description="Disordered" evidence="1">
    <location>
        <begin position="47"/>
        <end position="91"/>
    </location>
</feature>
<evidence type="ECO:0000313" key="2">
    <source>
        <dbReference type="EMBL" id="SBS98206.1"/>
    </source>
</evidence>
<reference evidence="3" key="1">
    <citation type="submission" date="2016-05" db="EMBL/GenBank/DDBJ databases">
        <authorList>
            <person name="Naeem Raeece"/>
        </authorList>
    </citation>
    <scope>NUCLEOTIDE SEQUENCE [LARGE SCALE GENOMIC DNA]</scope>
</reference>
<name>A0A1A8X217_PLAOA</name>